<dbReference type="OrthoDB" id="370884at2759"/>
<reference evidence="9" key="2">
    <citation type="submission" date="2017-05" db="UniProtKB">
        <authorList>
            <consortium name="EnsemblMetazoa"/>
        </authorList>
    </citation>
    <scope>IDENTIFICATION</scope>
</reference>
<feature type="transmembrane region" description="Helical" evidence="7">
    <location>
        <begin position="381"/>
        <end position="407"/>
    </location>
</feature>
<evidence type="ECO:0000256" key="4">
    <source>
        <dbReference type="ARBA" id="ARBA00022692"/>
    </source>
</evidence>
<dbReference type="PROSITE" id="PS50105">
    <property type="entry name" value="SAM_DOMAIN"/>
    <property type="match status" value="1"/>
</dbReference>
<proteinExistence type="predicted"/>
<dbReference type="Pfam" id="PF00536">
    <property type="entry name" value="SAM_1"/>
    <property type="match status" value="1"/>
</dbReference>
<dbReference type="InterPro" id="IPR001660">
    <property type="entry name" value="SAM"/>
</dbReference>
<sequence length="1406" mass="160888">MAVRADLSVRFQQSNEEILYQSDALLSSIDDTDYDDLEESDTPRDPSRRVFQSSKANINALVWFVRILLVASVLTCLVLSKLTIIKILADLHVLGEYNDSCKPPDQSDQSFDPIQAKHKAANLYWMLFFIVMIPNLISWIRTVLSGLLSKSPRRPWPKLTALLGCIAIAFLEAVAECFLFFYILITFPPALSILLMCGVYSTQSLVESFYGIYYMCYKATRGNNEYSSIDGIGSLSPRSPRYRCLIALILVAGFLCQTSGLASITVFLANAYNGSKSGTDLLGLVLVIPCLVVLSFTWSGRLQKRTFAPSEKSKDKARVVMLKTGQAKELNTIARWKASFIATSVRLLTYPFLSYCIFKFMYKLQNGHEVDPWAIPKGESIFYAFNWSGHYISVFAVHVVASFLAYALSRLACYMTLHVFGLALPVLLATPISLCIYFISNSPASIEGHNINLFPFQTYDAPLLDFNTIFCSSYVHYAFGFSFLLWVGQTLVAGVNLFRFKNAILASDEDMFVRPYYNSALLEQFLAINRVVSHKPQVMTDGRRESCRVFVCSTMFRENAKEMRQMLRSIRRISKFFRKDQNIFKYQYESHIFFDGGCREDDLSQFAIQLMSLLEDTLGIKLRNATKQKTPYGYRFMWLIDNCMPFMIHLKDNHKVRNKKRWSQVMYMKFILEHLEKQDKFDLSNTFILTTDADIDFKAESAVVLLDMLARDPQVGAVCSRTHPLGSGPIYWYQVFDYAIGHWLQKSAEHVLGSVLCCPGCFSMFRCSALKQCLPTYSTEVSTALEFLMKDMGEDRWLCTLLVENSWRLEFCAISNDKTYCPLSFDEFYKQRRRWIPSTIANLWLLISKAGKVTRRNESVTWAFILYQIIVIISTIISPATVILIISSGLSTSFNFNPTAVIVLIGLVAVIYGFICIFTSQKTQLDIAKILTFIFSIVMAAVVVGIIKETVQDILSPFQVLNETTSQYEYEFHIERGKLPIAESTIYISLFAIVFVTAAILHFFEGFALFQCLWYLLGLPSGYLLLLIYSTANLNDRRWGTREAADKSEQSLFSLFKETVKYIADKFMKKEPKPPEVKKEVEKDTRESEVSCKEGMGLEGPGIEPDHDLPQKKYFWLEKWLEKNDSLIFYDKFAKEGFTEEWCVAKMSIKDLESIGVRPIGYIHHLDKAIKKLPISHLEPTIPKSVEEWIMYLKMDSPEDDYVQKFHAAGYYGEGDVENLAHITENELKNDIGVKKRAHVKRFMEGIQRLRMKDEDEEKMSKARQILELTNDHPNKPLDDDELEFWNEMVATTLRPIPDHLTQASQLRSDLKYLRNYTLIAMFLINLMWLILISIFTFSELTDLGLSANFLGLLFLAVYGILISIQFLGMIVHRVVTLSHYIARLNQFLPVDHTATQSAFHTRSAV</sequence>
<feature type="transmembrane region" description="Helical" evidence="7">
    <location>
        <begin position="474"/>
        <end position="498"/>
    </location>
</feature>
<feature type="transmembrane region" description="Helical" evidence="7">
    <location>
        <begin position="58"/>
        <end position="80"/>
    </location>
</feature>
<evidence type="ECO:0000259" key="8">
    <source>
        <dbReference type="PROSITE" id="PS50105"/>
    </source>
</evidence>
<comment type="subcellular location">
    <subcellularLocation>
        <location evidence="1">Membrane</location>
        <topology evidence="1">Multi-pass membrane protein</topology>
    </subcellularLocation>
</comment>
<feature type="transmembrane region" description="Helical" evidence="7">
    <location>
        <begin position="338"/>
        <end position="361"/>
    </location>
</feature>
<keyword evidence="10" id="KW-1185">Reference proteome</keyword>
<dbReference type="GO" id="GO:0071944">
    <property type="term" value="C:cell periphery"/>
    <property type="evidence" value="ECO:0007669"/>
    <property type="project" value="TreeGrafter"/>
</dbReference>
<dbReference type="Gene3D" id="1.10.150.50">
    <property type="entry name" value="Transcription Factor, Ets-1"/>
    <property type="match status" value="2"/>
</dbReference>
<evidence type="ECO:0000256" key="6">
    <source>
        <dbReference type="ARBA" id="ARBA00023136"/>
    </source>
</evidence>
<name>A0A1X7V829_AMPQE</name>
<feature type="transmembrane region" description="Helical" evidence="7">
    <location>
        <begin position="281"/>
        <end position="298"/>
    </location>
</feature>
<dbReference type="Pfam" id="PF03142">
    <property type="entry name" value="Chitin_synth_2"/>
    <property type="match status" value="1"/>
</dbReference>
<dbReference type="EnsemblMetazoa" id="Aqu2.1.35959_001">
    <property type="protein sequence ID" value="Aqu2.1.35959_001"/>
    <property type="gene ID" value="Aqu2.1.35959"/>
</dbReference>
<dbReference type="GO" id="GO:0004100">
    <property type="term" value="F:chitin synthase activity"/>
    <property type="evidence" value="ECO:0007669"/>
    <property type="project" value="UniProtKB-EC"/>
</dbReference>
<dbReference type="SUPFAM" id="SSF53448">
    <property type="entry name" value="Nucleotide-diphospho-sugar transferases"/>
    <property type="match status" value="1"/>
</dbReference>
<keyword evidence="3" id="KW-0328">Glycosyltransferase</keyword>
<feature type="transmembrane region" description="Helical" evidence="7">
    <location>
        <begin position="899"/>
        <end position="921"/>
    </location>
</feature>
<feature type="transmembrane region" description="Helical" evidence="7">
    <location>
        <begin position="161"/>
        <end position="185"/>
    </location>
</feature>
<evidence type="ECO:0000313" key="9">
    <source>
        <dbReference type="EnsemblMetazoa" id="Aqu2.1.35959_001"/>
    </source>
</evidence>
<keyword evidence="5 7" id="KW-1133">Transmembrane helix</keyword>
<evidence type="ECO:0000313" key="10">
    <source>
        <dbReference type="Proteomes" id="UP000007879"/>
    </source>
</evidence>
<protein>
    <recommendedName>
        <fullName evidence="2">chitin synthase</fullName>
        <ecNumber evidence="2">2.4.1.16</ecNumber>
    </recommendedName>
</protein>
<dbReference type="SUPFAM" id="SSF47769">
    <property type="entry name" value="SAM/Pointed domain"/>
    <property type="match status" value="2"/>
</dbReference>
<feature type="transmembrane region" description="Helical" evidence="7">
    <location>
        <begin position="1013"/>
        <end position="1032"/>
    </location>
</feature>
<dbReference type="InterPro" id="IPR013761">
    <property type="entry name" value="SAM/pointed_sf"/>
</dbReference>
<evidence type="ECO:0000256" key="7">
    <source>
        <dbReference type="SAM" id="Phobius"/>
    </source>
</evidence>
<keyword evidence="4 7" id="KW-0812">Transmembrane</keyword>
<feature type="transmembrane region" description="Helical" evidence="7">
    <location>
        <begin position="419"/>
        <end position="439"/>
    </location>
</feature>
<dbReference type="GO" id="GO:0016020">
    <property type="term" value="C:membrane"/>
    <property type="evidence" value="ECO:0007669"/>
    <property type="project" value="UniProtKB-SubCell"/>
</dbReference>
<dbReference type="PANTHER" id="PTHR22914">
    <property type="entry name" value="CHITIN SYNTHASE"/>
    <property type="match status" value="1"/>
</dbReference>
<evidence type="ECO:0000256" key="1">
    <source>
        <dbReference type="ARBA" id="ARBA00004141"/>
    </source>
</evidence>
<organism evidence="9">
    <name type="scientific">Amphimedon queenslandica</name>
    <name type="common">Sponge</name>
    <dbReference type="NCBI Taxonomy" id="400682"/>
    <lineage>
        <taxon>Eukaryota</taxon>
        <taxon>Metazoa</taxon>
        <taxon>Porifera</taxon>
        <taxon>Demospongiae</taxon>
        <taxon>Heteroscleromorpha</taxon>
        <taxon>Haplosclerida</taxon>
        <taxon>Niphatidae</taxon>
        <taxon>Amphimedon</taxon>
    </lineage>
</organism>
<dbReference type="SMART" id="SM00454">
    <property type="entry name" value="SAM"/>
    <property type="match status" value="2"/>
</dbReference>
<dbReference type="eggNOG" id="KOG2571">
    <property type="taxonomic scope" value="Eukaryota"/>
</dbReference>
<keyword evidence="3" id="KW-0808">Transferase</keyword>
<feature type="transmembrane region" description="Helical" evidence="7">
    <location>
        <begin position="927"/>
        <end position="947"/>
    </location>
</feature>
<evidence type="ECO:0000256" key="5">
    <source>
        <dbReference type="ARBA" id="ARBA00022989"/>
    </source>
</evidence>
<feature type="transmembrane region" description="Helical" evidence="7">
    <location>
        <begin position="1350"/>
        <end position="1372"/>
    </location>
</feature>
<feature type="transmembrane region" description="Helical" evidence="7">
    <location>
        <begin position="123"/>
        <end position="140"/>
    </location>
</feature>
<reference evidence="10" key="1">
    <citation type="journal article" date="2010" name="Nature">
        <title>The Amphimedon queenslandica genome and the evolution of animal complexity.</title>
        <authorList>
            <person name="Srivastava M."/>
            <person name="Simakov O."/>
            <person name="Chapman J."/>
            <person name="Fahey B."/>
            <person name="Gauthier M.E."/>
            <person name="Mitros T."/>
            <person name="Richards G.S."/>
            <person name="Conaco C."/>
            <person name="Dacre M."/>
            <person name="Hellsten U."/>
            <person name="Larroux C."/>
            <person name="Putnam N.H."/>
            <person name="Stanke M."/>
            <person name="Adamska M."/>
            <person name="Darling A."/>
            <person name="Degnan S.M."/>
            <person name="Oakley T.H."/>
            <person name="Plachetzki D.C."/>
            <person name="Zhai Y."/>
            <person name="Adamski M."/>
            <person name="Calcino A."/>
            <person name="Cummins S.F."/>
            <person name="Goodstein D.M."/>
            <person name="Harris C."/>
            <person name="Jackson D.J."/>
            <person name="Leys S.P."/>
            <person name="Shu S."/>
            <person name="Woodcroft B.J."/>
            <person name="Vervoort M."/>
            <person name="Kosik K.S."/>
            <person name="Manning G."/>
            <person name="Degnan B.M."/>
            <person name="Rokhsar D.S."/>
        </authorList>
    </citation>
    <scope>NUCLEOTIDE SEQUENCE [LARGE SCALE GENOMIC DNA]</scope>
</reference>
<dbReference type="EnsemblMetazoa" id="XM_019994788.1">
    <property type="protein sequence ID" value="XP_019850347.1"/>
    <property type="gene ID" value="LOC100641628"/>
</dbReference>
<evidence type="ECO:0000256" key="2">
    <source>
        <dbReference type="ARBA" id="ARBA00012543"/>
    </source>
</evidence>
<keyword evidence="6 7" id="KW-0472">Membrane</keyword>
<dbReference type="InterPro" id="IPR029044">
    <property type="entry name" value="Nucleotide-diphossugar_trans"/>
</dbReference>
<evidence type="ECO:0000256" key="3">
    <source>
        <dbReference type="ARBA" id="ARBA00022676"/>
    </source>
</evidence>
<feature type="transmembrane region" description="Helical" evidence="7">
    <location>
        <begin position="244"/>
        <end position="269"/>
    </location>
</feature>
<dbReference type="PANTHER" id="PTHR22914:SF41">
    <property type="entry name" value="CHITIN SYNTHASE 7"/>
    <property type="match status" value="1"/>
</dbReference>
<dbReference type="KEGG" id="aqu:100641628"/>
<feature type="domain" description="SAM" evidence="8">
    <location>
        <begin position="1181"/>
        <end position="1253"/>
    </location>
</feature>
<feature type="transmembrane region" description="Helical" evidence="7">
    <location>
        <begin position="191"/>
        <end position="213"/>
    </location>
</feature>
<feature type="transmembrane region" description="Helical" evidence="7">
    <location>
        <begin position="865"/>
        <end position="887"/>
    </location>
</feature>
<dbReference type="InParanoid" id="A0A1X7V829"/>
<feature type="transmembrane region" description="Helical" evidence="7">
    <location>
        <begin position="1317"/>
        <end position="1338"/>
    </location>
</feature>
<dbReference type="InterPro" id="IPR004835">
    <property type="entry name" value="Chitin_synth"/>
</dbReference>
<dbReference type="STRING" id="400682.A0A1X7V829"/>
<dbReference type="EC" id="2.4.1.16" evidence="2"/>
<accession>A0A1X7V829</accession>
<dbReference type="GO" id="GO:0006031">
    <property type="term" value="P:chitin biosynthetic process"/>
    <property type="evidence" value="ECO:0007669"/>
    <property type="project" value="TreeGrafter"/>
</dbReference>
<gene>
    <name evidence="9" type="primary">100641628</name>
</gene>
<dbReference type="Proteomes" id="UP000007879">
    <property type="component" value="Unassembled WGS sequence"/>
</dbReference>